<feature type="transmembrane region" description="Helical" evidence="1">
    <location>
        <begin position="35"/>
        <end position="53"/>
    </location>
</feature>
<evidence type="ECO:0000256" key="1">
    <source>
        <dbReference type="SAM" id="Phobius"/>
    </source>
</evidence>
<protein>
    <recommendedName>
        <fullName evidence="4">EamA domain-containing protein</fullName>
    </recommendedName>
</protein>
<keyword evidence="3" id="KW-1185">Reference proteome</keyword>
<dbReference type="Proteomes" id="UP001626550">
    <property type="component" value="Unassembled WGS sequence"/>
</dbReference>
<keyword evidence="1" id="KW-0472">Membrane</keyword>
<feature type="transmembrane region" description="Helical" evidence="1">
    <location>
        <begin position="89"/>
        <end position="109"/>
    </location>
</feature>
<evidence type="ECO:0008006" key="4">
    <source>
        <dbReference type="Google" id="ProtNLM"/>
    </source>
</evidence>
<proteinExistence type="predicted"/>
<organism evidence="2 3">
    <name type="scientific">Cichlidogyrus casuarinus</name>
    <dbReference type="NCBI Taxonomy" id="1844966"/>
    <lineage>
        <taxon>Eukaryota</taxon>
        <taxon>Metazoa</taxon>
        <taxon>Spiralia</taxon>
        <taxon>Lophotrochozoa</taxon>
        <taxon>Platyhelminthes</taxon>
        <taxon>Monogenea</taxon>
        <taxon>Monopisthocotylea</taxon>
        <taxon>Dactylogyridea</taxon>
        <taxon>Ancyrocephalidae</taxon>
        <taxon>Cichlidogyrus</taxon>
    </lineage>
</organism>
<name>A0ABD2PRX9_9PLAT</name>
<gene>
    <name evidence="2" type="ORF">Ciccas_011665</name>
</gene>
<keyword evidence="1" id="KW-0812">Transmembrane</keyword>
<reference evidence="2 3" key="1">
    <citation type="submission" date="2024-11" db="EMBL/GenBank/DDBJ databases">
        <title>Adaptive evolution of stress response genes in parasites aligns with host niche diversity.</title>
        <authorList>
            <person name="Hahn C."/>
            <person name="Resl P."/>
        </authorList>
    </citation>
    <scope>NUCLEOTIDE SEQUENCE [LARGE SCALE GENOMIC DNA]</scope>
    <source>
        <strain evidence="2">EGGRZ-B1_66</strain>
        <tissue evidence="2">Body</tissue>
    </source>
</reference>
<evidence type="ECO:0000313" key="3">
    <source>
        <dbReference type="Proteomes" id="UP001626550"/>
    </source>
</evidence>
<comment type="caution">
    <text evidence="2">The sequence shown here is derived from an EMBL/GenBank/DDBJ whole genome shotgun (WGS) entry which is preliminary data.</text>
</comment>
<feature type="transmembrane region" description="Helical" evidence="1">
    <location>
        <begin position="130"/>
        <end position="151"/>
    </location>
</feature>
<sequence>MLKAFVRCLLLCAFWNCFLQSFMRGVGVLTLSDSAIIICVMPCVAYLLCWVMLQKKFMAVRIIAFILGASGVIFNIYAPCSNCGSLQLIIAKILLTVATVLFAFLSVLLRRMINNPSVGQICGCYSSIGIYFCFCNLSISALLNLLFTWPTFAVTGILNKDFDKLKVLFEWPSYAFLIGLALCTLVVVPILEFSERVFLRGVRHVALIGSVPICMRKCFFACHIKS</sequence>
<accession>A0ABD2PRX9</accession>
<feature type="transmembrane region" description="Helical" evidence="1">
    <location>
        <begin position="60"/>
        <end position="77"/>
    </location>
</feature>
<dbReference type="EMBL" id="JBJKFK010003545">
    <property type="protein sequence ID" value="KAL3309783.1"/>
    <property type="molecule type" value="Genomic_DNA"/>
</dbReference>
<dbReference type="AlphaFoldDB" id="A0ABD2PRX9"/>
<evidence type="ECO:0000313" key="2">
    <source>
        <dbReference type="EMBL" id="KAL3309783.1"/>
    </source>
</evidence>
<feature type="transmembrane region" description="Helical" evidence="1">
    <location>
        <begin position="171"/>
        <end position="191"/>
    </location>
</feature>
<keyword evidence="1" id="KW-1133">Transmembrane helix</keyword>